<dbReference type="GO" id="GO:0003700">
    <property type="term" value="F:DNA-binding transcription factor activity"/>
    <property type="evidence" value="ECO:0007669"/>
    <property type="project" value="InterPro"/>
</dbReference>
<reference evidence="6 7" key="1">
    <citation type="submission" date="2019-03" db="EMBL/GenBank/DDBJ databases">
        <title>Seongchinamella monodicae gen. nov., sp. nov., a novel member of the Gammaproteobacteria isolated from a tidal mudflat of beach.</title>
        <authorList>
            <person name="Yang H.G."/>
            <person name="Kang J.W."/>
            <person name="Lee S.D."/>
        </authorList>
    </citation>
    <scope>NUCLEOTIDE SEQUENCE [LARGE SCALE GENOMIC DNA]</scope>
    <source>
        <strain evidence="6 7">GH4-78</strain>
    </source>
</reference>
<dbReference type="InterPro" id="IPR036390">
    <property type="entry name" value="WH_DNA-bd_sf"/>
</dbReference>
<keyword evidence="7" id="KW-1185">Reference proteome</keyword>
<evidence type="ECO:0000256" key="3">
    <source>
        <dbReference type="ARBA" id="ARBA00023125"/>
    </source>
</evidence>
<dbReference type="CDD" id="cd08422">
    <property type="entry name" value="PBP2_CrgA_like"/>
    <property type="match status" value="1"/>
</dbReference>
<dbReference type="RefSeq" id="WP_133214441.1">
    <property type="nucleotide sequence ID" value="NZ_SMSE01000004.1"/>
</dbReference>
<keyword evidence="2" id="KW-0805">Transcription regulation</keyword>
<dbReference type="SUPFAM" id="SSF46785">
    <property type="entry name" value="Winged helix' DNA-binding domain"/>
    <property type="match status" value="1"/>
</dbReference>
<evidence type="ECO:0000256" key="2">
    <source>
        <dbReference type="ARBA" id="ARBA00023015"/>
    </source>
</evidence>
<sequence>MHSKDPLRNWADIRLFLAIHDEGSLVAASDVLALTQPTVGRRLAAMEERFGTPLFVRSGRRMQLTDAGAGILDSARRMEREMLAIERSLEVHSTALCGEVTISATEGTGTDWLAPVLFDFHQQYPEILVKVQVENRAVDLLHREADIALRLGRPSQPALIARHLTTVGFGLYASPAYLEHAGVPESIEALKGHNLVALDSLQGTGPFSKGESLLEGNYVFLSNSLAALMSAIKAGFGIGGLSHRWVAMHGGFVRVLPDYTANELDMWLVTHEELRYSARIRAVSDFITERVLADRALFEHGTR</sequence>
<evidence type="ECO:0000256" key="1">
    <source>
        <dbReference type="ARBA" id="ARBA00009437"/>
    </source>
</evidence>
<dbReference type="AlphaFoldDB" id="A0A4R5LND6"/>
<dbReference type="InterPro" id="IPR036388">
    <property type="entry name" value="WH-like_DNA-bd_sf"/>
</dbReference>
<dbReference type="PANTHER" id="PTHR30537">
    <property type="entry name" value="HTH-TYPE TRANSCRIPTIONAL REGULATOR"/>
    <property type="match status" value="1"/>
</dbReference>
<evidence type="ECO:0000313" key="7">
    <source>
        <dbReference type="Proteomes" id="UP000295554"/>
    </source>
</evidence>
<comment type="caution">
    <text evidence="6">The sequence shown here is derived from an EMBL/GenBank/DDBJ whole genome shotgun (WGS) entry which is preliminary data.</text>
</comment>
<keyword evidence="3" id="KW-0238">DNA-binding</keyword>
<dbReference type="InterPro" id="IPR005119">
    <property type="entry name" value="LysR_subst-bd"/>
</dbReference>
<dbReference type="GO" id="GO:0043565">
    <property type="term" value="F:sequence-specific DNA binding"/>
    <property type="evidence" value="ECO:0007669"/>
    <property type="project" value="TreeGrafter"/>
</dbReference>
<dbReference type="OrthoDB" id="570111at2"/>
<feature type="domain" description="HTH lysR-type" evidence="5">
    <location>
        <begin position="8"/>
        <end position="65"/>
    </location>
</feature>
<evidence type="ECO:0000313" key="6">
    <source>
        <dbReference type="EMBL" id="TDG11825.1"/>
    </source>
</evidence>
<evidence type="ECO:0000256" key="4">
    <source>
        <dbReference type="ARBA" id="ARBA00023163"/>
    </source>
</evidence>
<dbReference type="EMBL" id="SMSE01000004">
    <property type="protein sequence ID" value="TDG11825.1"/>
    <property type="molecule type" value="Genomic_DNA"/>
</dbReference>
<protein>
    <submittedName>
        <fullName evidence="6">LysR family transcriptional regulator</fullName>
    </submittedName>
</protein>
<comment type="similarity">
    <text evidence="1">Belongs to the LysR transcriptional regulatory family.</text>
</comment>
<gene>
    <name evidence="6" type="ORF">E2F43_15760</name>
</gene>
<dbReference type="Pfam" id="PF00126">
    <property type="entry name" value="HTH_1"/>
    <property type="match status" value="1"/>
</dbReference>
<dbReference type="PROSITE" id="PS50931">
    <property type="entry name" value="HTH_LYSR"/>
    <property type="match status" value="1"/>
</dbReference>
<accession>A0A4R5LND6</accession>
<dbReference type="PANTHER" id="PTHR30537:SF3">
    <property type="entry name" value="TRANSCRIPTIONAL REGULATORY PROTEIN"/>
    <property type="match status" value="1"/>
</dbReference>
<proteinExistence type="inferred from homology"/>
<dbReference type="InterPro" id="IPR000847">
    <property type="entry name" value="LysR_HTH_N"/>
</dbReference>
<name>A0A4R5LND6_9GAMM</name>
<dbReference type="InterPro" id="IPR058163">
    <property type="entry name" value="LysR-type_TF_proteobact-type"/>
</dbReference>
<evidence type="ECO:0000259" key="5">
    <source>
        <dbReference type="PROSITE" id="PS50931"/>
    </source>
</evidence>
<dbReference type="SUPFAM" id="SSF53850">
    <property type="entry name" value="Periplasmic binding protein-like II"/>
    <property type="match status" value="1"/>
</dbReference>
<keyword evidence="4" id="KW-0804">Transcription</keyword>
<organism evidence="6 7">
    <name type="scientific">Seongchinamella unica</name>
    <dbReference type="NCBI Taxonomy" id="2547392"/>
    <lineage>
        <taxon>Bacteria</taxon>
        <taxon>Pseudomonadati</taxon>
        <taxon>Pseudomonadota</taxon>
        <taxon>Gammaproteobacteria</taxon>
        <taxon>Cellvibrionales</taxon>
        <taxon>Halieaceae</taxon>
        <taxon>Seongchinamella</taxon>
    </lineage>
</organism>
<dbReference type="Gene3D" id="3.40.190.290">
    <property type="match status" value="1"/>
</dbReference>
<dbReference type="Pfam" id="PF03466">
    <property type="entry name" value="LysR_substrate"/>
    <property type="match status" value="1"/>
</dbReference>
<dbReference type="GO" id="GO:0006351">
    <property type="term" value="P:DNA-templated transcription"/>
    <property type="evidence" value="ECO:0007669"/>
    <property type="project" value="TreeGrafter"/>
</dbReference>
<dbReference type="Proteomes" id="UP000295554">
    <property type="component" value="Unassembled WGS sequence"/>
</dbReference>
<dbReference type="Gene3D" id="1.10.10.10">
    <property type="entry name" value="Winged helix-like DNA-binding domain superfamily/Winged helix DNA-binding domain"/>
    <property type="match status" value="1"/>
</dbReference>